<dbReference type="OrthoDB" id="4364812at2759"/>
<dbReference type="RefSeq" id="XP_056487939.1">
    <property type="nucleotide sequence ID" value="XM_056632388.1"/>
</dbReference>
<dbReference type="EMBL" id="JAPZBU010000008">
    <property type="protein sequence ID" value="KAJ5392261.1"/>
    <property type="molecule type" value="Genomic_DNA"/>
</dbReference>
<accession>A0A9W9VZT1</accession>
<dbReference type="GeneID" id="81371368"/>
<gene>
    <name evidence="1" type="ORF">N7509_007751</name>
</gene>
<reference evidence="1" key="1">
    <citation type="submission" date="2022-12" db="EMBL/GenBank/DDBJ databases">
        <authorList>
            <person name="Petersen C."/>
        </authorList>
    </citation>
    <scope>NUCLEOTIDE SEQUENCE</scope>
    <source>
        <strain evidence="1">IBT 29677</strain>
    </source>
</reference>
<dbReference type="Proteomes" id="UP001147747">
    <property type="component" value="Unassembled WGS sequence"/>
</dbReference>
<reference evidence="1" key="2">
    <citation type="journal article" date="2023" name="IMA Fungus">
        <title>Comparative genomic study of the Penicillium genus elucidates a diverse pangenome and 15 lateral gene transfer events.</title>
        <authorList>
            <person name="Petersen C."/>
            <person name="Sorensen T."/>
            <person name="Nielsen M.R."/>
            <person name="Sondergaard T.E."/>
            <person name="Sorensen J.L."/>
            <person name="Fitzpatrick D.A."/>
            <person name="Frisvad J.C."/>
            <person name="Nielsen K.L."/>
        </authorList>
    </citation>
    <scope>NUCLEOTIDE SEQUENCE</scope>
    <source>
        <strain evidence="1">IBT 29677</strain>
    </source>
</reference>
<organism evidence="1 2">
    <name type="scientific">Penicillium cosmopolitanum</name>
    <dbReference type="NCBI Taxonomy" id="1131564"/>
    <lineage>
        <taxon>Eukaryota</taxon>
        <taxon>Fungi</taxon>
        <taxon>Dikarya</taxon>
        <taxon>Ascomycota</taxon>
        <taxon>Pezizomycotina</taxon>
        <taxon>Eurotiomycetes</taxon>
        <taxon>Eurotiomycetidae</taxon>
        <taxon>Eurotiales</taxon>
        <taxon>Aspergillaceae</taxon>
        <taxon>Penicillium</taxon>
    </lineage>
</organism>
<name>A0A9W9VZT1_9EURO</name>
<evidence type="ECO:0000313" key="1">
    <source>
        <dbReference type="EMBL" id="KAJ5392261.1"/>
    </source>
</evidence>
<protein>
    <submittedName>
        <fullName evidence="1">Uncharacterized protein</fullName>
    </submittedName>
</protein>
<dbReference type="AlphaFoldDB" id="A0A9W9VZT1"/>
<keyword evidence="2" id="KW-1185">Reference proteome</keyword>
<evidence type="ECO:0000313" key="2">
    <source>
        <dbReference type="Proteomes" id="UP001147747"/>
    </source>
</evidence>
<proteinExistence type="predicted"/>
<comment type="caution">
    <text evidence="1">The sequence shown here is derived from an EMBL/GenBank/DDBJ whole genome shotgun (WGS) entry which is preliminary data.</text>
</comment>
<sequence length="162" mass="18117">MPVYIIDGENPESDESPPTVAKGYYANFSPCEMKPYLSGNCPTSPTEAQIDDILRPIRPEALRTCAHNTGAEAGCWLRLCYTNEEGHESLWSANESAEWVTYEGVVLDDESIFGGLDLAATLEIYPERIANERVDLELKEQSLREAVEYAEEGQLDDNPLER</sequence>